<proteinExistence type="predicted"/>
<evidence type="ECO:0000313" key="1">
    <source>
        <dbReference type="EMBL" id="CAB4142282.1"/>
    </source>
</evidence>
<dbReference type="EMBL" id="LR796414">
    <property type="protein sequence ID" value="CAB4142282.1"/>
    <property type="molecule type" value="Genomic_DNA"/>
</dbReference>
<protein>
    <submittedName>
        <fullName evidence="1">Uncharacterized protein</fullName>
    </submittedName>
</protein>
<accession>A0A6J5M818</accession>
<name>A0A6J5M818_9CAUD</name>
<organism evidence="1">
    <name type="scientific">uncultured Caudovirales phage</name>
    <dbReference type="NCBI Taxonomy" id="2100421"/>
    <lineage>
        <taxon>Viruses</taxon>
        <taxon>Duplodnaviria</taxon>
        <taxon>Heunggongvirae</taxon>
        <taxon>Uroviricota</taxon>
        <taxon>Caudoviricetes</taxon>
        <taxon>Peduoviridae</taxon>
        <taxon>Maltschvirus</taxon>
        <taxon>Maltschvirus maltsch</taxon>
    </lineage>
</organism>
<gene>
    <name evidence="1" type="ORF">UFOVP444_7</name>
</gene>
<reference evidence="1" key="1">
    <citation type="submission" date="2020-04" db="EMBL/GenBank/DDBJ databases">
        <authorList>
            <person name="Chiriac C."/>
            <person name="Salcher M."/>
            <person name="Ghai R."/>
            <person name="Kavagutti S V."/>
        </authorList>
    </citation>
    <scope>NUCLEOTIDE SEQUENCE</scope>
</reference>
<sequence length="92" mass="10329">MKLPITIEYNSGEQATYIAQPPEWAKWEKQTGNTIGQASEKLGIWDLMFLAYHAHKREIAGSKPIKPMDIWMETVADVIVGDADPKATKQEA</sequence>